<name>A0A0J1CL73_9BURK</name>
<dbReference type="EMBL" id="AEJF01000215">
    <property type="protein sequence ID" value="KLU21472.1"/>
    <property type="molecule type" value="Genomic_DNA"/>
</dbReference>
<keyword evidence="2" id="KW-1185">Reference proteome</keyword>
<protein>
    <submittedName>
        <fullName evidence="1">Uncharacterized protein</fullName>
    </submittedName>
</protein>
<dbReference type="Proteomes" id="UP000035963">
    <property type="component" value="Unassembled WGS sequence"/>
</dbReference>
<evidence type="ECO:0000313" key="2">
    <source>
        <dbReference type="Proteomes" id="UP000035963"/>
    </source>
</evidence>
<dbReference type="PATRIC" id="fig|908627.4.peg.8009"/>
<comment type="caution">
    <text evidence="1">The sequence shown here is derived from an EMBL/GenBank/DDBJ whole genome shotgun (WGS) entry which is preliminary data.</text>
</comment>
<reference evidence="1 2" key="1">
    <citation type="journal article" date="2015" name="Genome Announc.">
        <title>Draft Genome Sequence of Burkholderia sp. Strain PML1(12), an Ectomycorrhizosphere-Inhabiting Bacterium with Effective Mineral-Weathering Ability.</title>
        <authorList>
            <person name="Uroz S."/>
            <person name="Oger P."/>
        </authorList>
    </citation>
    <scope>NUCLEOTIDE SEQUENCE [LARGE SCALE GENOMIC DNA]</scope>
    <source>
        <strain evidence="2">PML1(12)</strain>
    </source>
</reference>
<evidence type="ECO:0000313" key="1">
    <source>
        <dbReference type="EMBL" id="KLU21472.1"/>
    </source>
</evidence>
<dbReference type="RefSeq" id="WP_152693240.1">
    <property type="nucleotide sequence ID" value="NZ_AEJF01000215.1"/>
</dbReference>
<dbReference type="AlphaFoldDB" id="A0A0J1CL73"/>
<gene>
    <name evidence="1" type="ORF">EOS_35820</name>
</gene>
<proteinExistence type="predicted"/>
<organism evidence="1 2">
    <name type="scientific">Caballeronia mineralivorans PML1(12)</name>
    <dbReference type="NCBI Taxonomy" id="908627"/>
    <lineage>
        <taxon>Bacteria</taxon>
        <taxon>Pseudomonadati</taxon>
        <taxon>Pseudomonadota</taxon>
        <taxon>Betaproteobacteria</taxon>
        <taxon>Burkholderiales</taxon>
        <taxon>Burkholderiaceae</taxon>
        <taxon>Caballeronia</taxon>
    </lineage>
</organism>
<sequence>MTWAFGEIDKLLAHASPWHRVEYVKAALGEENSCGNKDFAAVVLALGAASTDSRNLMDLVVQIYALEVGLEGAFPGGCLNREGLIEYLARTLKRNPEVVFAGIPHDYLDEVTLRADRCGIEGLAAGVDTENVKPNFTSGLHVLVEAGGTISGLAQTNQYTDFESPLDMYALPGSAEVGPPGGFDNPHNPGKPGVVETALWLMGHAGIPSSSERALRAFDRIQSDDKDVHTGRLVSLATRIVSSAEVYALLGNGRDAVSTGGFDGTIYGCGHSAQAAVLLRITDRLSLLRLEDAPRAFDRILSATLNLDPEYRERPLAHLAARIGLCKTSDEQLATIEQILKSARELPGNGCGEVHSALSAALPTLPEDRRLATFNALLTDIKHSFKNGQDLLAATSLSGLSGSLGALTVDNRSKALNDLVDVASPLPGTARALVFRKAFSSLARRMTDAVGFGFNEMLQAIRNLPGGDRDGPLVSLSQEISGLPVEEIAPATDKVFEAVKAIQESGHVSGELFAALAELLKIQRQDNRYEVFHRLMDVTFRILDKQYEAVVSFLLARLYAAIPELPFDVQKTAWLSLSEGLDRCPPAIRSALAEELPDRWGVE</sequence>
<accession>A0A0J1CL73</accession>